<dbReference type="PANTHER" id="PTHR43664:SF1">
    <property type="entry name" value="BETA-METHYLMALYL-COA DEHYDRATASE"/>
    <property type="match status" value="1"/>
</dbReference>
<evidence type="ECO:0000313" key="3">
    <source>
        <dbReference type="Proteomes" id="UP000019365"/>
    </source>
</evidence>
<dbReference type="InterPro" id="IPR002539">
    <property type="entry name" value="MaoC-like_dom"/>
</dbReference>
<dbReference type="PATRIC" id="fig|1341157.4.peg.158"/>
<dbReference type="RefSeq" id="WP_051456454.1">
    <property type="nucleotide sequence ID" value="NZ_ATAX01000006.1"/>
</dbReference>
<dbReference type="AlphaFoldDB" id="W7V237"/>
<dbReference type="Gene3D" id="3.10.129.10">
    <property type="entry name" value="Hotdog Thioesterase"/>
    <property type="match status" value="1"/>
</dbReference>
<keyword evidence="3" id="KW-1185">Reference proteome</keyword>
<dbReference type="Proteomes" id="UP000019365">
    <property type="component" value="Unassembled WGS sequence"/>
</dbReference>
<comment type="caution">
    <text evidence="2">The sequence shown here is derived from an EMBL/GenBank/DDBJ whole genome shotgun (WGS) entry which is preliminary data.</text>
</comment>
<sequence>MYFDEMKLGMSVEVAPAVIYKDKMLAFAKEYDDLPMHTDEEYAKTTHFGKLIAPGVMSFMAVWAKYLEVDFFGNELLAGKSTKIEWHKPVFAEDVLTGKATITNLVKRNDKNGIVAVSFDVYNQKGELVLTNVTEAIVKCRLQ</sequence>
<dbReference type="OrthoDB" id="9801625at2"/>
<dbReference type="SUPFAM" id="SSF54637">
    <property type="entry name" value="Thioesterase/thiol ester dehydrase-isomerase"/>
    <property type="match status" value="1"/>
</dbReference>
<dbReference type="PANTHER" id="PTHR43664">
    <property type="entry name" value="MONOAMINE OXIDASE-RELATED"/>
    <property type="match status" value="1"/>
</dbReference>
<protein>
    <recommendedName>
        <fullName evidence="1">MaoC-like domain-containing protein</fullName>
    </recommendedName>
</protein>
<reference evidence="2 3" key="1">
    <citation type="journal article" date="2014" name="PLoS ONE">
        <title>Rumen cellulosomics: divergent fiber-degrading strategies revealed by comparative genome-wide analysis of six ruminococcal strains.</title>
        <authorList>
            <person name="Dassa B."/>
            <person name="Borovok I."/>
            <person name="Ruimy-Israeli V."/>
            <person name="Lamed R."/>
            <person name="Flint H.J."/>
            <person name="Duncan S.H."/>
            <person name="Henrissat B."/>
            <person name="Coutinho P."/>
            <person name="Morrison M."/>
            <person name="Mosoni P."/>
            <person name="Yeoman C.J."/>
            <person name="White B.A."/>
            <person name="Bayer E.A."/>
        </authorList>
    </citation>
    <scope>NUCLEOTIDE SEQUENCE [LARGE SCALE GENOMIC DNA]</scope>
    <source>
        <strain evidence="2 3">007c</strain>
    </source>
</reference>
<name>W7V237_RUMFL</name>
<dbReference type="InterPro" id="IPR052342">
    <property type="entry name" value="MCH/BMMD"/>
</dbReference>
<accession>W7V237</accession>
<organism evidence="2 3">
    <name type="scientific">Ruminococcus flavefaciens 007c</name>
    <dbReference type="NCBI Taxonomy" id="1341157"/>
    <lineage>
        <taxon>Bacteria</taxon>
        <taxon>Bacillati</taxon>
        <taxon>Bacillota</taxon>
        <taxon>Clostridia</taxon>
        <taxon>Eubacteriales</taxon>
        <taxon>Oscillospiraceae</taxon>
        <taxon>Ruminococcus</taxon>
    </lineage>
</organism>
<dbReference type="EMBL" id="ATAX01000006">
    <property type="protein sequence ID" value="EWM55050.1"/>
    <property type="molecule type" value="Genomic_DNA"/>
</dbReference>
<dbReference type="eggNOG" id="COG2030">
    <property type="taxonomic scope" value="Bacteria"/>
</dbReference>
<feature type="domain" description="MaoC-like" evidence="1">
    <location>
        <begin position="9"/>
        <end position="115"/>
    </location>
</feature>
<evidence type="ECO:0000259" key="1">
    <source>
        <dbReference type="Pfam" id="PF01575"/>
    </source>
</evidence>
<dbReference type="Pfam" id="PF01575">
    <property type="entry name" value="MaoC_dehydratas"/>
    <property type="match status" value="1"/>
</dbReference>
<gene>
    <name evidence="2" type="ORF">RF007C_05100</name>
</gene>
<proteinExistence type="predicted"/>
<dbReference type="InterPro" id="IPR029069">
    <property type="entry name" value="HotDog_dom_sf"/>
</dbReference>
<evidence type="ECO:0000313" key="2">
    <source>
        <dbReference type="EMBL" id="EWM55050.1"/>
    </source>
</evidence>